<dbReference type="SMART" id="SM00642">
    <property type="entry name" value="Aamy"/>
    <property type="match status" value="1"/>
</dbReference>
<dbReference type="PROSITE" id="PS50213">
    <property type="entry name" value="FAS1"/>
    <property type="match status" value="2"/>
</dbReference>
<comment type="cofactor">
    <cofactor evidence="2">
        <name>Ca(2+)</name>
        <dbReference type="ChEBI" id="CHEBI:29108"/>
    </cofactor>
</comment>
<dbReference type="Gene3D" id="3.20.20.80">
    <property type="entry name" value="Glycosidases"/>
    <property type="match status" value="1"/>
</dbReference>
<dbReference type="InterPro" id="IPR017853">
    <property type="entry name" value="GH"/>
</dbReference>
<dbReference type="AlphaFoldDB" id="A0A2P6TQG1"/>
<dbReference type="InterPro" id="IPR006046">
    <property type="entry name" value="Alpha_amylase"/>
</dbReference>
<keyword evidence="6 9" id="KW-0119">Carbohydrate metabolism</keyword>
<dbReference type="Gene3D" id="2.30.180.10">
    <property type="entry name" value="FAS1 domain"/>
    <property type="match status" value="2"/>
</dbReference>
<dbReference type="Gene3D" id="2.60.40.1180">
    <property type="entry name" value="Golgi alpha-mannosidase II"/>
    <property type="match status" value="1"/>
</dbReference>
<evidence type="ECO:0000256" key="9">
    <source>
        <dbReference type="RuleBase" id="RU361134"/>
    </source>
</evidence>
<dbReference type="InterPro" id="IPR012850">
    <property type="entry name" value="A-amylase_bs_C"/>
</dbReference>
<proteinExistence type="inferred from homology"/>
<feature type="domain" description="FAS1" evidence="11">
    <location>
        <begin position="536"/>
        <end position="673"/>
    </location>
</feature>
<feature type="region of interest" description="Disordered" evidence="10">
    <location>
        <begin position="214"/>
        <end position="235"/>
    </location>
</feature>
<evidence type="ECO:0000256" key="10">
    <source>
        <dbReference type="SAM" id="MobiDB-lite"/>
    </source>
</evidence>
<evidence type="ECO:0000259" key="11">
    <source>
        <dbReference type="PROSITE" id="PS50213"/>
    </source>
</evidence>
<organism evidence="12 13">
    <name type="scientific">Chlorella sorokiniana</name>
    <name type="common">Freshwater green alga</name>
    <dbReference type="NCBI Taxonomy" id="3076"/>
    <lineage>
        <taxon>Eukaryota</taxon>
        <taxon>Viridiplantae</taxon>
        <taxon>Chlorophyta</taxon>
        <taxon>core chlorophytes</taxon>
        <taxon>Trebouxiophyceae</taxon>
        <taxon>Chlorellales</taxon>
        <taxon>Chlorellaceae</taxon>
        <taxon>Chlorella clade</taxon>
        <taxon>Chlorella</taxon>
    </lineage>
</organism>
<evidence type="ECO:0000256" key="7">
    <source>
        <dbReference type="ARBA" id="ARBA00023295"/>
    </source>
</evidence>
<comment type="caution">
    <text evidence="12">The sequence shown here is derived from an EMBL/GenBank/DDBJ whole genome shotgun (WGS) entry which is preliminary data.</text>
</comment>
<comment type="catalytic activity">
    <reaction evidence="1 9">
        <text>Endohydrolysis of (1-&gt;4)-alpha-D-glucosidic linkages in polysaccharides containing three or more (1-&gt;4)-alpha-linked D-glucose units.</text>
        <dbReference type="EC" id="3.2.1.1"/>
    </reaction>
</comment>
<feature type="compositionally biased region" description="Gly residues" evidence="10">
    <location>
        <begin position="48"/>
        <end position="64"/>
    </location>
</feature>
<feature type="compositionally biased region" description="Low complexity" evidence="10">
    <location>
        <begin position="1"/>
        <end position="24"/>
    </location>
</feature>
<feature type="domain" description="FAS1" evidence="11">
    <location>
        <begin position="711"/>
        <end position="846"/>
    </location>
</feature>
<evidence type="ECO:0000256" key="2">
    <source>
        <dbReference type="ARBA" id="ARBA00001913"/>
    </source>
</evidence>
<dbReference type="SUPFAM" id="SSF82153">
    <property type="entry name" value="FAS1 domain"/>
    <property type="match status" value="2"/>
</dbReference>
<dbReference type="GO" id="GO:0005509">
    <property type="term" value="F:calcium ion binding"/>
    <property type="evidence" value="ECO:0007669"/>
    <property type="project" value="InterPro"/>
</dbReference>
<name>A0A2P6TQG1_CHLSO</name>
<dbReference type="Proteomes" id="UP000239899">
    <property type="component" value="Unassembled WGS sequence"/>
</dbReference>
<dbReference type="SUPFAM" id="SSF51011">
    <property type="entry name" value="Glycosyl hydrolase domain"/>
    <property type="match status" value="1"/>
</dbReference>
<dbReference type="SMR" id="A0A2P6TQG1"/>
<feature type="compositionally biased region" description="Low complexity" evidence="10">
    <location>
        <begin position="65"/>
        <end position="76"/>
    </location>
</feature>
<evidence type="ECO:0000256" key="4">
    <source>
        <dbReference type="ARBA" id="ARBA00012595"/>
    </source>
</evidence>
<protein>
    <recommendedName>
        <fullName evidence="4 9">Alpha-amylase</fullName>
        <ecNumber evidence="4 9">3.2.1.1</ecNumber>
    </recommendedName>
</protein>
<dbReference type="InterPro" id="IPR013780">
    <property type="entry name" value="Glyco_hydro_b"/>
</dbReference>
<evidence type="ECO:0000256" key="8">
    <source>
        <dbReference type="RuleBase" id="RU003615"/>
    </source>
</evidence>
<dbReference type="EC" id="3.2.1.1" evidence="4 9"/>
<dbReference type="SUPFAM" id="SSF51445">
    <property type="entry name" value="(Trans)glycosidases"/>
    <property type="match status" value="1"/>
</dbReference>
<evidence type="ECO:0000313" key="13">
    <source>
        <dbReference type="Proteomes" id="UP000239899"/>
    </source>
</evidence>
<dbReference type="PANTHER" id="PTHR43447">
    <property type="entry name" value="ALPHA-AMYLASE"/>
    <property type="match status" value="1"/>
</dbReference>
<keyword evidence="13" id="KW-1185">Reference proteome</keyword>
<dbReference type="InterPro" id="IPR006047">
    <property type="entry name" value="GH13_cat_dom"/>
</dbReference>
<dbReference type="GO" id="GO:0005975">
    <property type="term" value="P:carbohydrate metabolic process"/>
    <property type="evidence" value="ECO:0007669"/>
    <property type="project" value="InterPro"/>
</dbReference>
<dbReference type="PRINTS" id="PR00110">
    <property type="entry name" value="ALPHAAMYLASE"/>
</dbReference>
<keyword evidence="7 9" id="KW-0326">Glycosidase</keyword>
<keyword evidence="5 9" id="KW-0378">Hydrolase</keyword>
<dbReference type="GO" id="GO:0004556">
    <property type="term" value="F:alpha-amylase activity"/>
    <property type="evidence" value="ECO:0007669"/>
    <property type="project" value="UniProtKB-UniRule"/>
</dbReference>
<evidence type="ECO:0000256" key="6">
    <source>
        <dbReference type="ARBA" id="ARBA00023277"/>
    </source>
</evidence>
<feature type="region of interest" description="Disordered" evidence="10">
    <location>
        <begin position="41"/>
        <end position="79"/>
    </location>
</feature>
<evidence type="ECO:0000256" key="1">
    <source>
        <dbReference type="ARBA" id="ARBA00000548"/>
    </source>
</evidence>
<dbReference type="SMART" id="SM00554">
    <property type="entry name" value="FAS1"/>
    <property type="match status" value="2"/>
</dbReference>
<dbReference type="Pfam" id="PF00128">
    <property type="entry name" value="Alpha-amylase"/>
    <property type="match status" value="1"/>
</dbReference>
<dbReference type="SMART" id="SM00810">
    <property type="entry name" value="Alpha-amyl_C2"/>
    <property type="match status" value="1"/>
</dbReference>
<reference evidence="12 13" key="1">
    <citation type="journal article" date="2018" name="Plant J.">
        <title>Genome sequences of Chlorella sorokiniana UTEX 1602 and Micractinium conductrix SAG 241.80: implications to maltose excretion by a green alga.</title>
        <authorList>
            <person name="Arriola M.B."/>
            <person name="Velmurugan N."/>
            <person name="Zhang Y."/>
            <person name="Plunkett M.H."/>
            <person name="Hondzo H."/>
            <person name="Barney B.M."/>
        </authorList>
    </citation>
    <scope>NUCLEOTIDE SEQUENCE [LARGE SCALE GENOMIC DNA]</scope>
    <source>
        <strain evidence="13">UTEX 1602</strain>
    </source>
</reference>
<dbReference type="Pfam" id="PF02469">
    <property type="entry name" value="Fasciclin"/>
    <property type="match status" value="2"/>
</dbReference>
<evidence type="ECO:0000256" key="5">
    <source>
        <dbReference type="ARBA" id="ARBA00022801"/>
    </source>
</evidence>
<dbReference type="Pfam" id="PF07821">
    <property type="entry name" value="Alpha-amyl_C2"/>
    <property type="match status" value="1"/>
</dbReference>
<evidence type="ECO:0000256" key="3">
    <source>
        <dbReference type="ARBA" id="ARBA00008061"/>
    </source>
</evidence>
<accession>A0A2P6TQG1</accession>
<dbReference type="CDD" id="cd11314">
    <property type="entry name" value="AmyAc_arch_bac_plant_AmyA"/>
    <property type="match status" value="1"/>
</dbReference>
<comment type="similarity">
    <text evidence="3 8">Belongs to the glycosyl hydrolase 13 family.</text>
</comment>
<dbReference type="EMBL" id="LHPG02000009">
    <property type="protein sequence ID" value="PRW56267.1"/>
    <property type="molecule type" value="Genomic_DNA"/>
</dbReference>
<dbReference type="STRING" id="3076.A0A2P6TQG1"/>
<gene>
    <name evidence="12" type="ORF">C2E21_5258</name>
</gene>
<feature type="region of interest" description="Disordered" evidence="10">
    <location>
        <begin position="1"/>
        <end position="25"/>
    </location>
</feature>
<sequence length="888" mass="94576">MHVSTLAAVAAAPGGARAARAPASRPRRLLRPLVRCSATVSEEKAGAAGQGAAGTEPPGGGNGALAGAAAPAAQQMPQPPELPVNKTVCMEGFGWDSHKTKPWYKTVEAKIPELQAAGITHLWLPPPSQSVSAQGYLPGQLYNLNSQYGNEQQLRELNRKLREAGIRPVADIVINHRCADKQDENGVWNKYGDDVDHNGRPINWDKWAITSDDPKFRGTGGKDSGDDYEAAPDLDHHNPQLRESLIDWLNWLKTDIGFEGWRFDFIRGYAPEYCREYCEKTLGGDTFYVGEYFVDLHWNGERHCSDLDYNQDAARQRLCDYIKRAEYTTLFDFPTKGILQEAVKHTQYDRLKDGQGKAPGLLGWWPEKACTFVDNHDTGSTQQHWPFPSKHVMLGYAYILTHPGIPCLFWEHHFDWGLAAEIDNLVALRQRAGIQADSKLEILAAEHDMYVARINGNVTIKMGPRYDMGNLVPRKEDGWAMAASGKDFAVWEKQAWQTGSSQSIADRGEPPAMRALVLAVLLALAAGRGSAAQRNAGSVLDVLSSSTQLSTLNKYVQKSPAAKKLLDAAGGFQGTFFAPSNAAFSALGDNLSDKQLQDILLYHIVPGPPAAYNNLNDGQVFITALKPKTITAKYEEGRLILVDEEGNTARITNADTTIGRAQYGVIHEIDEVLLPYSVSGGGSGSNGNSGAVDAADIAGGAGAADGELGTPGESVVDVLTAANLTSLVEVATLAGLAEELGPGFTGTLFAPSDEAVDALLEELGGAGLDAALAREILLYHVVNDTLKSSQLSGGQLLTTAGGGIITAMRQDGLLYLQDAAGRPAALVTEADLPAAGGLVHVIDRVLLPRKLASTGVPPAQPAAPSGAAGRAAGAAAALLAALLVAALA</sequence>
<dbReference type="InterPro" id="IPR036378">
    <property type="entry name" value="FAS1_dom_sf"/>
</dbReference>
<dbReference type="OrthoDB" id="550577at2759"/>
<evidence type="ECO:0000313" key="12">
    <source>
        <dbReference type="EMBL" id="PRW56267.1"/>
    </source>
</evidence>
<dbReference type="InterPro" id="IPR000782">
    <property type="entry name" value="FAS1_domain"/>
</dbReference>